<dbReference type="GO" id="GO:0006210">
    <property type="term" value="P:thymine catabolic process"/>
    <property type="evidence" value="ECO:0007669"/>
    <property type="project" value="TreeGrafter"/>
</dbReference>
<dbReference type="PANTHER" id="PTHR43866:SF4">
    <property type="entry name" value="MALONATE-SEMIALDEHYDE DEHYDROGENASE"/>
    <property type="match status" value="1"/>
</dbReference>
<name>A0A212S413_9PROT</name>
<dbReference type="GO" id="GO:0004491">
    <property type="term" value="F:methylmalonate-semialdehyde dehydrogenase (acylating, NAD) activity"/>
    <property type="evidence" value="ECO:0007669"/>
    <property type="project" value="UniProtKB-EC"/>
</dbReference>
<dbReference type="InterPro" id="IPR016163">
    <property type="entry name" value="Ald_DH_C"/>
</dbReference>
<dbReference type="FunFam" id="3.40.309.10:FF:000002">
    <property type="entry name" value="Methylmalonate-semialdehyde dehydrogenase (Acylating)"/>
    <property type="match status" value="1"/>
</dbReference>
<dbReference type="PROSITE" id="PS00070">
    <property type="entry name" value="ALDEHYDE_DEHYDR_CYS"/>
    <property type="match status" value="1"/>
</dbReference>
<dbReference type="InterPro" id="IPR016160">
    <property type="entry name" value="Ald_DH_CS_CYS"/>
</dbReference>
<dbReference type="SUPFAM" id="SSF53720">
    <property type="entry name" value="ALDH-like"/>
    <property type="match status" value="1"/>
</dbReference>
<dbReference type="RefSeq" id="WP_088563101.1">
    <property type="nucleotide sequence ID" value="NZ_FYEH01000025.1"/>
</dbReference>
<dbReference type="EC" id="1.2.1.27" evidence="1"/>
<keyword evidence="2" id="KW-0560">Oxidoreductase</keyword>
<accession>A0A212S413</accession>
<evidence type="ECO:0000256" key="2">
    <source>
        <dbReference type="ARBA" id="ARBA00023002"/>
    </source>
</evidence>
<keyword evidence="3" id="KW-0520">NAD</keyword>
<dbReference type="AlphaFoldDB" id="A0A212S413"/>
<evidence type="ECO:0000256" key="1">
    <source>
        <dbReference type="ARBA" id="ARBA00013048"/>
    </source>
</evidence>
<dbReference type="InterPro" id="IPR016162">
    <property type="entry name" value="Ald_DH_N"/>
</dbReference>
<dbReference type="CDD" id="cd07085">
    <property type="entry name" value="ALDH_F6_MMSDH"/>
    <property type="match status" value="1"/>
</dbReference>
<dbReference type="NCBIfam" id="TIGR01722">
    <property type="entry name" value="MMSDH"/>
    <property type="match status" value="1"/>
</dbReference>
<protein>
    <recommendedName>
        <fullName evidence="1">methylmalonate-semialdehyde dehydrogenase (CoA acylating)</fullName>
        <ecNumber evidence="1">1.2.1.27</ecNumber>
    </recommendedName>
</protein>
<dbReference type="Gene3D" id="3.40.605.10">
    <property type="entry name" value="Aldehyde Dehydrogenase, Chain A, domain 1"/>
    <property type="match status" value="1"/>
</dbReference>
<organism evidence="5 6">
    <name type="scientific">Arboricoccus pini</name>
    <dbReference type="NCBI Taxonomy" id="1963835"/>
    <lineage>
        <taxon>Bacteria</taxon>
        <taxon>Pseudomonadati</taxon>
        <taxon>Pseudomonadota</taxon>
        <taxon>Alphaproteobacteria</taxon>
        <taxon>Geminicoccales</taxon>
        <taxon>Geminicoccaceae</taxon>
        <taxon>Arboricoccus</taxon>
    </lineage>
</organism>
<dbReference type="GO" id="GO:0006574">
    <property type="term" value="P:L-valine catabolic process"/>
    <property type="evidence" value="ECO:0007669"/>
    <property type="project" value="TreeGrafter"/>
</dbReference>
<evidence type="ECO:0000313" key="6">
    <source>
        <dbReference type="Proteomes" id="UP000197065"/>
    </source>
</evidence>
<dbReference type="PANTHER" id="PTHR43866">
    <property type="entry name" value="MALONATE-SEMIALDEHYDE DEHYDROGENASE"/>
    <property type="match status" value="1"/>
</dbReference>
<dbReference type="Pfam" id="PF00171">
    <property type="entry name" value="Aldedh"/>
    <property type="match status" value="1"/>
</dbReference>
<dbReference type="EMBL" id="FYEH01000025">
    <property type="protein sequence ID" value="SNB79945.1"/>
    <property type="molecule type" value="Genomic_DNA"/>
</dbReference>
<keyword evidence="6" id="KW-1185">Reference proteome</keyword>
<proteinExistence type="predicted"/>
<dbReference type="Proteomes" id="UP000197065">
    <property type="component" value="Unassembled WGS sequence"/>
</dbReference>
<evidence type="ECO:0000256" key="3">
    <source>
        <dbReference type="ARBA" id="ARBA00023027"/>
    </source>
</evidence>
<dbReference type="InterPro" id="IPR010061">
    <property type="entry name" value="MeMal-semiAld_DH"/>
</dbReference>
<dbReference type="InterPro" id="IPR015590">
    <property type="entry name" value="Aldehyde_DH_dom"/>
</dbReference>
<feature type="domain" description="Aldehyde dehydrogenase" evidence="4">
    <location>
        <begin position="20"/>
        <end position="479"/>
    </location>
</feature>
<reference evidence="5 6" key="1">
    <citation type="submission" date="2017-06" db="EMBL/GenBank/DDBJ databases">
        <authorList>
            <person name="Kim H.J."/>
            <person name="Triplett B.A."/>
        </authorList>
    </citation>
    <scope>NUCLEOTIDE SEQUENCE [LARGE SCALE GENOMIC DNA]</scope>
    <source>
        <strain evidence="5 6">B29T1</strain>
    </source>
</reference>
<dbReference type="OrthoDB" id="9772584at2"/>
<dbReference type="FunFam" id="3.40.605.10:FF:000003">
    <property type="entry name" value="Methylmalonate-semialdehyde dehydrogenase [acylating]"/>
    <property type="match status" value="1"/>
</dbReference>
<gene>
    <name evidence="5" type="ORF">SAMN07250955_1254</name>
</gene>
<dbReference type="Gene3D" id="3.40.309.10">
    <property type="entry name" value="Aldehyde Dehydrogenase, Chain A, domain 2"/>
    <property type="match status" value="1"/>
</dbReference>
<sequence length="499" mass="52876">MSISIAHFIGGQEVPGTGTRRQAVYNPATGEVSGDLHLASPADVDAAVRAAAAAFPKWAATTPLRRARVLNKFLRLLEDNTEKLALVISAEHGKVVSDAVGEVQRGIEVVEFATAAPTLLKGEFTENVGTGVDSYSTRQPLGVVAGITPFNFPAMVPMWMFPVALACGNCFILKPSERDPSASLLIARLLKEAGLPDGVFQVVQGDKEAVDALLAHPGIAAVSFVGSTPIARHIHQTATANGKRCQALGGAKNHMIIMPDADMDQAVDALMGAAFGSAGERCMAVSVAVPVGEKTADVLIEKLVPRIEALKIGVGTDPENEMGPVVTAQARDRIVGYIDKGVAEGAKLVVDGRGLKLQGYENGYFVGGTLFDHVTPEMTIYKEEIFGPVLGVLRAASYQQAADLINAHEFANGTAIFTRDGDAARSFAQSIQVGMVGINVPIPVPMAFHSFGGWKASLFGDHHMHGPEGVRFYTKLKTVTARWPTGIRQGAEFVMPTMK</sequence>
<evidence type="ECO:0000259" key="4">
    <source>
        <dbReference type="Pfam" id="PF00171"/>
    </source>
</evidence>
<dbReference type="InterPro" id="IPR016161">
    <property type="entry name" value="Ald_DH/histidinol_DH"/>
</dbReference>
<evidence type="ECO:0000313" key="5">
    <source>
        <dbReference type="EMBL" id="SNB79945.1"/>
    </source>
</evidence>